<dbReference type="PANTHER" id="PTHR34703:SF1">
    <property type="entry name" value="ANTIPORTER SUBUNIT MNHG2-RELATED"/>
    <property type="match status" value="1"/>
</dbReference>
<reference evidence="2 3" key="1">
    <citation type="submission" date="2018-06" db="EMBL/GenBank/DDBJ databases">
        <title>Complete genome of Desulfovibrio indonesiensis P37SLT.</title>
        <authorList>
            <person name="Crispim J.S."/>
            <person name="Vidigal P.M.P."/>
            <person name="Silva L.C.F."/>
            <person name="Laguardia C.N."/>
            <person name="Araujo L.C."/>
            <person name="Dias R.S."/>
            <person name="Sousa M.P."/>
            <person name="Paula S.O."/>
            <person name="Silva C."/>
        </authorList>
    </citation>
    <scope>NUCLEOTIDE SEQUENCE [LARGE SCALE GENOMIC DNA]</scope>
    <source>
        <strain evidence="2 3">P37SLT</strain>
    </source>
</reference>
<accession>A0A7M3MGL5</accession>
<gene>
    <name evidence="2" type="ORF">DPQ33_06855</name>
</gene>
<dbReference type="EMBL" id="QMIE01000004">
    <property type="protein sequence ID" value="TVM18456.1"/>
    <property type="molecule type" value="Genomic_DNA"/>
</dbReference>
<dbReference type="OrthoDB" id="5346950at2"/>
<comment type="caution">
    <text evidence="2">The sequence shown here is derived from an EMBL/GenBank/DDBJ whole genome shotgun (WGS) entry which is preliminary data.</text>
</comment>
<dbReference type="GO" id="GO:0015385">
    <property type="term" value="F:sodium:proton antiporter activity"/>
    <property type="evidence" value="ECO:0007669"/>
    <property type="project" value="TreeGrafter"/>
</dbReference>
<sequence>MILNIVVITFMLMGLFFYVGGTVGILRLPDFYTRLHAAGKLDTLGALAMLFGLALFNLHEFNIDTLQVALKIMLAVAFVFIASPTATHAITDAGLVGGLPPWRKHARAGLFSPAAYREPKKRKER</sequence>
<keyword evidence="1" id="KW-1133">Transmembrane helix</keyword>
<dbReference type="PANTHER" id="PTHR34703">
    <property type="entry name" value="ANTIPORTER SUBUNIT MNHG2-RELATED"/>
    <property type="match status" value="1"/>
</dbReference>
<feature type="transmembrane region" description="Helical" evidence="1">
    <location>
        <begin position="65"/>
        <end position="82"/>
    </location>
</feature>
<evidence type="ECO:0000313" key="2">
    <source>
        <dbReference type="EMBL" id="TVM18456.1"/>
    </source>
</evidence>
<dbReference type="RefSeq" id="WP_144302464.1">
    <property type="nucleotide sequence ID" value="NZ_QMIE01000004.1"/>
</dbReference>
<keyword evidence="1" id="KW-0812">Transmembrane</keyword>
<evidence type="ECO:0000313" key="3">
    <source>
        <dbReference type="Proteomes" id="UP000448292"/>
    </source>
</evidence>
<dbReference type="Proteomes" id="UP000448292">
    <property type="component" value="Unassembled WGS sequence"/>
</dbReference>
<dbReference type="InterPro" id="IPR005133">
    <property type="entry name" value="PhaG_MnhG_YufB"/>
</dbReference>
<proteinExistence type="predicted"/>
<organism evidence="2 3">
    <name type="scientific">Oceanidesulfovibrio indonesiensis</name>
    <dbReference type="NCBI Taxonomy" id="54767"/>
    <lineage>
        <taxon>Bacteria</taxon>
        <taxon>Pseudomonadati</taxon>
        <taxon>Thermodesulfobacteriota</taxon>
        <taxon>Desulfovibrionia</taxon>
        <taxon>Desulfovibrionales</taxon>
        <taxon>Desulfovibrionaceae</taxon>
        <taxon>Oceanidesulfovibrio</taxon>
    </lineage>
</organism>
<dbReference type="Pfam" id="PF03334">
    <property type="entry name" value="PhaG_MnhG_YufB"/>
    <property type="match status" value="1"/>
</dbReference>
<keyword evidence="1" id="KW-0472">Membrane</keyword>
<keyword evidence="3" id="KW-1185">Reference proteome</keyword>
<protein>
    <submittedName>
        <fullName evidence="2">Sodium:proton antiporter</fullName>
    </submittedName>
</protein>
<feature type="transmembrane region" description="Helical" evidence="1">
    <location>
        <begin position="6"/>
        <end position="29"/>
    </location>
</feature>
<dbReference type="AlphaFoldDB" id="A0A7M3MGL5"/>
<name>A0A7M3MGL5_9BACT</name>
<feature type="transmembrane region" description="Helical" evidence="1">
    <location>
        <begin position="41"/>
        <end position="59"/>
    </location>
</feature>
<dbReference type="NCBIfam" id="TIGR01300">
    <property type="entry name" value="CPA3_mnhG_phaG"/>
    <property type="match status" value="1"/>
</dbReference>
<evidence type="ECO:0000256" key="1">
    <source>
        <dbReference type="SAM" id="Phobius"/>
    </source>
</evidence>